<dbReference type="SUPFAM" id="SSF158472">
    <property type="entry name" value="HAMP domain-like"/>
    <property type="match status" value="1"/>
</dbReference>
<keyword evidence="5 12" id="KW-0812">Transmembrane</keyword>
<evidence type="ECO:0000256" key="3">
    <source>
        <dbReference type="ARBA" id="ARBA00022553"/>
    </source>
</evidence>
<keyword evidence="10" id="KW-0902">Two-component regulatory system</keyword>
<dbReference type="SUPFAM" id="SSF55874">
    <property type="entry name" value="ATPase domain of HSP90 chaperone/DNA topoisomerase II/histidine kinase"/>
    <property type="match status" value="1"/>
</dbReference>
<dbReference type="EMBL" id="JBHSED010000065">
    <property type="protein sequence ID" value="MFC4306746.1"/>
    <property type="molecule type" value="Genomic_DNA"/>
</dbReference>
<gene>
    <name evidence="14" type="ORF">ACFO1S_25325</name>
</gene>
<dbReference type="InterPro" id="IPR003594">
    <property type="entry name" value="HATPase_dom"/>
</dbReference>
<evidence type="ECO:0000256" key="1">
    <source>
        <dbReference type="ARBA" id="ARBA00004651"/>
    </source>
</evidence>
<dbReference type="Pfam" id="PF00672">
    <property type="entry name" value="HAMP"/>
    <property type="match status" value="1"/>
</dbReference>
<dbReference type="PANTHER" id="PTHR34220">
    <property type="entry name" value="SENSOR HISTIDINE KINASE YPDA"/>
    <property type="match status" value="1"/>
</dbReference>
<feature type="domain" description="HAMP" evidence="13">
    <location>
        <begin position="307"/>
        <end position="359"/>
    </location>
</feature>
<evidence type="ECO:0000256" key="4">
    <source>
        <dbReference type="ARBA" id="ARBA00022679"/>
    </source>
</evidence>
<dbReference type="InterPro" id="IPR050640">
    <property type="entry name" value="Bact_2-comp_sensor_kinase"/>
</dbReference>
<dbReference type="InterPro" id="IPR010559">
    <property type="entry name" value="Sig_transdc_His_kin_internal"/>
</dbReference>
<dbReference type="Proteomes" id="UP001595755">
    <property type="component" value="Unassembled WGS sequence"/>
</dbReference>
<accession>A0ABV8SGP2</accession>
<evidence type="ECO:0000313" key="15">
    <source>
        <dbReference type="Proteomes" id="UP001595755"/>
    </source>
</evidence>
<keyword evidence="2" id="KW-1003">Cell membrane</keyword>
<keyword evidence="9 12" id="KW-1133">Transmembrane helix</keyword>
<dbReference type="RefSeq" id="WP_204602145.1">
    <property type="nucleotide sequence ID" value="NZ_JBHSED010000065.1"/>
</dbReference>
<proteinExistence type="predicted"/>
<dbReference type="CDD" id="cd06225">
    <property type="entry name" value="HAMP"/>
    <property type="match status" value="1"/>
</dbReference>
<dbReference type="GO" id="GO:0004673">
    <property type="term" value="F:protein histidine kinase activity"/>
    <property type="evidence" value="ECO:0007669"/>
    <property type="project" value="UniProtKB-EC"/>
</dbReference>
<evidence type="ECO:0000256" key="11">
    <source>
        <dbReference type="ARBA" id="ARBA00023136"/>
    </source>
</evidence>
<dbReference type="InterPro" id="IPR036890">
    <property type="entry name" value="HATPase_C_sf"/>
</dbReference>
<dbReference type="EC" id="2.7.13.3" evidence="14"/>
<evidence type="ECO:0000259" key="13">
    <source>
        <dbReference type="PROSITE" id="PS50885"/>
    </source>
</evidence>
<keyword evidence="6" id="KW-0547">Nucleotide-binding</keyword>
<dbReference type="Gene3D" id="3.30.565.10">
    <property type="entry name" value="Histidine kinase-like ATPase, C-terminal domain"/>
    <property type="match status" value="1"/>
</dbReference>
<sequence length="590" mass="66362">MSWFYRISFYRRIQVALVLFLIIPLLLITGLSYFANKQANEENVRTHMKGIIGILANDLSKTANDITYTANQYSALQTNSLFTNLRELKDMRAFADFATYKAYAALNENAALHTGKLSLAQINVFYVNRVYYPIVGSLREYEVARLRENAQFEHLSVDEAATGIVRWFRAERGTGYGDVFKAPYYLFLKKTVYDPYRNDTLGTLFVGIPAAYFDNLFRNAGSGIVSLYEGDGNLLAGMAESTSALSAGPRDGWMRERIEVPGTSWTLTYDLELSTAIGDVTQRFWYLLMAVCIVLFVFLFISVVIAKGLNRPIHRLMRVAAQYGEGNSSVRYNIKGQDEISLLGGSINQMLDNINALIRKVEEEQEEKRTIELYALFSQIRPHFLLNTLNSIKCNLAVEGDQVHSETIDSLMALLRAHLRVHEPIALAEECRLLGQYVSIMRMRNRLNVELNIELPERLQSMLVPRLLLQPLVENSIIHGFSRSTRSPRIDVTVEESAGLVRIRIADNGRGIGAEQAAELNRILSGEGQQTGERGVGLYNVMRRTKLTFGATAEFVVGPGEPEGFVACLIIPWHHEEGGGRSDDQSDVDR</sequence>
<evidence type="ECO:0000256" key="8">
    <source>
        <dbReference type="ARBA" id="ARBA00022840"/>
    </source>
</evidence>
<evidence type="ECO:0000256" key="6">
    <source>
        <dbReference type="ARBA" id="ARBA00022741"/>
    </source>
</evidence>
<dbReference type="PROSITE" id="PS50885">
    <property type="entry name" value="HAMP"/>
    <property type="match status" value="1"/>
</dbReference>
<dbReference type="Gene3D" id="6.10.340.10">
    <property type="match status" value="1"/>
</dbReference>
<feature type="transmembrane region" description="Helical" evidence="12">
    <location>
        <begin position="12"/>
        <end position="35"/>
    </location>
</feature>
<keyword evidence="11 12" id="KW-0472">Membrane</keyword>
<feature type="transmembrane region" description="Helical" evidence="12">
    <location>
        <begin position="284"/>
        <end position="309"/>
    </location>
</feature>
<evidence type="ECO:0000256" key="12">
    <source>
        <dbReference type="SAM" id="Phobius"/>
    </source>
</evidence>
<name>A0ABV8SGP2_9BACL</name>
<dbReference type="PANTHER" id="PTHR34220:SF11">
    <property type="entry name" value="SENSOR PROTEIN KINASE HPTS"/>
    <property type="match status" value="1"/>
</dbReference>
<dbReference type="Pfam" id="PF06580">
    <property type="entry name" value="His_kinase"/>
    <property type="match status" value="1"/>
</dbReference>
<evidence type="ECO:0000313" key="14">
    <source>
        <dbReference type="EMBL" id="MFC4306746.1"/>
    </source>
</evidence>
<evidence type="ECO:0000256" key="2">
    <source>
        <dbReference type="ARBA" id="ARBA00022475"/>
    </source>
</evidence>
<keyword evidence="4 14" id="KW-0808">Transferase</keyword>
<organism evidence="14 15">
    <name type="scientific">Cohnella boryungensis</name>
    <dbReference type="NCBI Taxonomy" id="768479"/>
    <lineage>
        <taxon>Bacteria</taxon>
        <taxon>Bacillati</taxon>
        <taxon>Bacillota</taxon>
        <taxon>Bacilli</taxon>
        <taxon>Bacillales</taxon>
        <taxon>Paenibacillaceae</taxon>
        <taxon>Cohnella</taxon>
    </lineage>
</organism>
<keyword evidence="7 14" id="KW-0418">Kinase</keyword>
<dbReference type="Pfam" id="PF02518">
    <property type="entry name" value="HATPase_c"/>
    <property type="match status" value="1"/>
</dbReference>
<comment type="subcellular location">
    <subcellularLocation>
        <location evidence="1">Cell membrane</location>
        <topology evidence="1">Multi-pass membrane protein</topology>
    </subcellularLocation>
</comment>
<reference evidence="15" key="1">
    <citation type="journal article" date="2019" name="Int. J. Syst. Evol. Microbiol.">
        <title>The Global Catalogue of Microorganisms (GCM) 10K type strain sequencing project: providing services to taxonomists for standard genome sequencing and annotation.</title>
        <authorList>
            <consortium name="The Broad Institute Genomics Platform"/>
            <consortium name="The Broad Institute Genome Sequencing Center for Infectious Disease"/>
            <person name="Wu L."/>
            <person name="Ma J."/>
        </authorList>
    </citation>
    <scope>NUCLEOTIDE SEQUENCE [LARGE SCALE GENOMIC DNA]</scope>
    <source>
        <strain evidence="15">CGMCC 4.1641</strain>
    </source>
</reference>
<keyword evidence="8" id="KW-0067">ATP-binding</keyword>
<evidence type="ECO:0000256" key="10">
    <source>
        <dbReference type="ARBA" id="ARBA00023012"/>
    </source>
</evidence>
<evidence type="ECO:0000256" key="7">
    <source>
        <dbReference type="ARBA" id="ARBA00022777"/>
    </source>
</evidence>
<keyword evidence="15" id="KW-1185">Reference proteome</keyword>
<evidence type="ECO:0000256" key="5">
    <source>
        <dbReference type="ARBA" id="ARBA00022692"/>
    </source>
</evidence>
<keyword evidence="3" id="KW-0597">Phosphoprotein</keyword>
<dbReference type="InterPro" id="IPR003660">
    <property type="entry name" value="HAMP_dom"/>
</dbReference>
<comment type="caution">
    <text evidence="14">The sequence shown here is derived from an EMBL/GenBank/DDBJ whole genome shotgun (WGS) entry which is preliminary data.</text>
</comment>
<protein>
    <submittedName>
        <fullName evidence="14">Sensor histidine kinase</fullName>
        <ecNumber evidence="14">2.7.13.3</ecNumber>
    </submittedName>
</protein>
<dbReference type="SMART" id="SM00304">
    <property type="entry name" value="HAMP"/>
    <property type="match status" value="1"/>
</dbReference>
<evidence type="ECO:0000256" key="9">
    <source>
        <dbReference type="ARBA" id="ARBA00022989"/>
    </source>
</evidence>